<keyword evidence="5 14" id="KW-0812">Transmembrane</keyword>
<keyword evidence="6 15" id="KW-0732">Signal</keyword>
<feature type="region of interest" description="Disordered" evidence="13">
    <location>
        <begin position="23"/>
        <end position="48"/>
    </location>
</feature>
<dbReference type="GO" id="GO:0005886">
    <property type="term" value="C:plasma membrane"/>
    <property type="evidence" value="ECO:0007669"/>
    <property type="project" value="UniProtKB-SubCell"/>
</dbReference>
<comment type="subcellular location">
    <subcellularLocation>
        <location evidence="1">Cell membrane</location>
        <topology evidence="1">Single-pass membrane protein</topology>
    </subcellularLocation>
</comment>
<feature type="active site" description="Charge relay system" evidence="11">
    <location>
        <position position="336"/>
    </location>
</feature>
<dbReference type="GO" id="GO:0004252">
    <property type="term" value="F:serine-type endopeptidase activity"/>
    <property type="evidence" value="ECO:0007669"/>
    <property type="project" value="UniProtKB-UniRule"/>
</dbReference>
<comment type="similarity">
    <text evidence="2 11 12">Belongs to the peptidase S8 family.</text>
</comment>
<keyword evidence="18" id="KW-1185">Reference proteome</keyword>
<evidence type="ECO:0000256" key="7">
    <source>
        <dbReference type="ARBA" id="ARBA00022801"/>
    </source>
</evidence>
<organism evidence="17 18">
    <name type="scientific">Antrihabitans stalagmiti</name>
    <dbReference type="NCBI Taxonomy" id="2799499"/>
    <lineage>
        <taxon>Bacteria</taxon>
        <taxon>Bacillati</taxon>
        <taxon>Actinomycetota</taxon>
        <taxon>Actinomycetes</taxon>
        <taxon>Mycobacteriales</taxon>
        <taxon>Nocardiaceae</taxon>
        <taxon>Antrihabitans</taxon>
    </lineage>
</organism>
<dbReference type="InterPro" id="IPR023827">
    <property type="entry name" value="Peptidase_S8_Asp-AS"/>
</dbReference>
<dbReference type="NCBIfam" id="TIGR03921">
    <property type="entry name" value="T7SS_mycosin"/>
    <property type="match status" value="1"/>
</dbReference>
<dbReference type="InterPro" id="IPR015500">
    <property type="entry name" value="Peptidase_S8_subtilisin-rel"/>
</dbReference>
<dbReference type="InterPro" id="IPR023828">
    <property type="entry name" value="Peptidase_S8_Ser-AS"/>
</dbReference>
<feature type="signal peptide" evidence="15">
    <location>
        <begin position="1"/>
        <end position="27"/>
    </location>
</feature>
<evidence type="ECO:0000256" key="11">
    <source>
        <dbReference type="PROSITE-ProRule" id="PRU01240"/>
    </source>
</evidence>
<dbReference type="PRINTS" id="PR00723">
    <property type="entry name" value="SUBTILISIN"/>
</dbReference>
<dbReference type="InterPro" id="IPR036852">
    <property type="entry name" value="Peptidase_S8/S53_dom_sf"/>
</dbReference>
<proteinExistence type="inferred from homology"/>
<dbReference type="Gene3D" id="3.40.50.200">
    <property type="entry name" value="Peptidase S8/S53 domain"/>
    <property type="match status" value="1"/>
</dbReference>
<keyword evidence="4 11" id="KW-0645">Protease</keyword>
<sequence>MSRAWRPIAVAALLALSASLGQGSAAANRPPPIDPGRLPSGATPAPFEKTEQKLRCAETAPGGDGPTVPVGQRDLGFTSAWQFTRGAGQLVAVIDTGVARHPRLPGLVPGGDYVGTTDGTDDCDVHGTVVAGIIAAAAVDGQGFVGVAPEATILSIRQSSRAFQVAGRAEQQREGQTADGYGDIRTLAAAVVRAADMGARVINISEVACATGSLDDRVLGAAVEYAAVAKDVVIVAAAGNTDENCASNPGLDPLRPTADPWDQVSTIVSPAWYDDYVIAVGSVDSNGAPSQFTVAGPWLDVAAPGENITSLDPRRSGLTTGTIDDKGRQGVLRGTSFAVPYVSGTAALVRARFPQLSARQVIDRLKATAHAPAEGWNPLVGFGVIDPYAAVTADGGTNTVARPTMAAKALPLPGAAAPRDDRPRNIALIGAAAIGGVLVLAILASFPIRRRLHLSDTNAGAGSGATPS</sequence>
<reference evidence="17" key="1">
    <citation type="submission" date="2020-12" db="EMBL/GenBank/DDBJ databases">
        <title>Antrihabitans popcorni sp. nov. and Antrihabitans auranticaus sp. nov., isolated from a larva cave.</title>
        <authorList>
            <person name="Lee S.D."/>
            <person name="Kim I.S."/>
        </authorList>
    </citation>
    <scope>NUCLEOTIDE SEQUENCE</scope>
    <source>
        <strain evidence="17">YC3-6</strain>
    </source>
</reference>
<dbReference type="PANTHER" id="PTHR42884:SF14">
    <property type="entry name" value="NEUROENDOCRINE CONVERTASE 1"/>
    <property type="match status" value="1"/>
</dbReference>
<feature type="active site" description="Charge relay system" evidence="11">
    <location>
        <position position="126"/>
    </location>
</feature>
<dbReference type="InterPro" id="IPR022398">
    <property type="entry name" value="Peptidase_S8_His-AS"/>
</dbReference>
<evidence type="ECO:0000256" key="3">
    <source>
        <dbReference type="ARBA" id="ARBA00022475"/>
    </source>
</evidence>
<keyword evidence="8 11" id="KW-0720">Serine protease</keyword>
<dbReference type="PANTHER" id="PTHR42884">
    <property type="entry name" value="PROPROTEIN CONVERTASE SUBTILISIN/KEXIN-RELATED"/>
    <property type="match status" value="1"/>
</dbReference>
<dbReference type="InterPro" id="IPR000209">
    <property type="entry name" value="Peptidase_S8/S53_dom"/>
</dbReference>
<keyword evidence="3" id="KW-1003">Cell membrane</keyword>
<comment type="caution">
    <text evidence="17">The sequence shown here is derived from an EMBL/GenBank/DDBJ whole genome shotgun (WGS) entry which is preliminary data.</text>
</comment>
<dbReference type="EMBL" id="JAEMNV010000002">
    <property type="protein sequence ID" value="MBJ8338614.1"/>
    <property type="molecule type" value="Genomic_DNA"/>
</dbReference>
<dbReference type="Pfam" id="PF00082">
    <property type="entry name" value="Peptidase_S8"/>
    <property type="match status" value="1"/>
</dbReference>
<evidence type="ECO:0000256" key="9">
    <source>
        <dbReference type="ARBA" id="ARBA00022989"/>
    </source>
</evidence>
<keyword evidence="10 14" id="KW-0472">Membrane</keyword>
<dbReference type="AlphaFoldDB" id="A0A934NNU4"/>
<dbReference type="PROSITE" id="PS00137">
    <property type="entry name" value="SUBTILASE_HIS"/>
    <property type="match status" value="1"/>
</dbReference>
<gene>
    <name evidence="17" type="primary">mycP</name>
    <name evidence="17" type="ORF">JGU71_06935</name>
</gene>
<evidence type="ECO:0000256" key="13">
    <source>
        <dbReference type="SAM" id="MobiDB-lite"/>
    </source>
</evidence>
<keyword evidence="7 11" id="KW-0378">Hydrolase</keyword>
<feature type="domain" description="Peptidase S8/S53" evidence="16">
    <location>
        <begin position="86"/>
        <end position="383"/>
    </location>
</feature>
<evidence type="ECO:0000256" key="12">
    <source>
        <dbReference type="RuleBase" id="RU003355"/>
    </source>
</evidence>
<keyword evidence="9 14" id="KW-1133">Transmembrane helix</keyword>
<dbReference type="PROSITE" id="PS00136">
    <property type="entry name" value="SUBTILASE_ASP"/>
    <property type="match status" value="1"/>
</dbReference>
<evidence type="ECO:0000256" key="10">
    <source>
        <dbReference type="ARBA" id="ARBA00023136"/>
    </source>
</evidence>
<evidence type="ECO:0000256" key="4">
    <source>
        <dbReference type="ARBA" id="ARBA00022670"/>
    </source>
</evidence>
<dbReference type="Proteomes" id="UP000655868">
    <property type="component" value="Unassembled WGS sequence"/>
</dbReference>
<evidence type="ECO:0000256" key="15">
    <source>
        <dbReference type="SAM" id="SignalP"/>
    </source>
</evidence>
<evidence type="ECO:0000259" key="16">
    <source>
        <dbReference type="Pfam" id="PF00082"/>
    </source>
</evidence>
<name>A0A934NNU4_9NOCA</name>
<dbReference type="SUPFAM" id="SSF52743">
    <property type="entry name" value="Subtilisin-like"/>
    <property type="match status" value="1"/>
</dbReference>
<dbReference type="RefSeq" id="WP_199703282.1">
    <property type="nucleotide sequence ID" value="NZ_JAEMNV010000002.1"/>
</dbReference>
<dbReference type="PROSITE" id="PS51892">
    <property type="entry name" value="SUBTILASE"/>
    <property type="match status" value="1"/>
</dbReference>
<dbReference type="PROSITE" id="PS00138">
    <property type="entry name" value="SUBTILASE_SER"/>
    <property type="match status" value="1"/>
</dbReference>
<evidence type="ECO:0000313" key="17">
    <source>
        <dbReference type="EMBL" id="MBJ8338614.1"/>
    </source>
</evidence>
<evidence type="ECO:0000313" key="18">
    <source>
        <dbReference type="Proteomes" id="UP000655868"/>
    </source>
</evidence>
<evidence type="ECO:0000256" key="14">
    <source>
        <dbReference type="SAM" id="Phobius"/>
    </source>
</evidence>
<protein>
    <submittedName>
        <fullName evidence="17">Type VII secretion-associated serine protease mycosin</fullName>
    </submittedName>
</protein>
<feature type="chain" id="PRO_5036944022" evidence="15">
    <location>
        <begin position="28"/>
        <end position="468"/>
    </location>
</feature>
<evidence type="ECO:0000256" key="1">
    <source>
        <dbReference type="ARBA" id="ARBA00004162"/>
    </source>
</evidence>
<dbReference type="InterPro" id="IPR023834">
    <property type="entry name" value="T7SS_pept_S8A_mycosin"/>
</dbReference>
<feature type="transmembrane region" description="Helical" evidence="14">
    <location>
        <begin position="426"/>
        <end position="446"/>
    </location>
</feature>
<evidence type="ECO:0000256" key="2">
    <source>
        <dbReference type="ARBA" id="ARBA00011073"/>
    </source>
</evidence>
<evidence type="ECO:0000256" key="8">
    <source>
        <dbReference type="ARBA" id="ARBA00022825"/>
    </source>
</evidence>
<accession>A0A934NNU4</accession>
<evidence type="ECO:0000256" key="6">
    <source>
        <dbReference type="ARBA" id="ARBA00022729"/>
    </source>
</evidence>
<dbReference type="GO" id="GO:0016485">
    <property type="term" value="P:protein processing"/>
    <property type="evidence" value="ECO:0007669"/>
    <property type="project" value="TreeGrafter"/>
</dbReference>
<feature type="active site" description="Charge relay system" evidence="11">
    <location>
        <position position="95"/>
    </location>
</feature>
<evidence type="ECO:0000256" key="5">
    <source>
        <dbReference type="ARBA" id="ARBA00022692"/>
    </source>
</evidence>